<dbReference type="Proteomes" id="UP000178735">
    <property type="component" value="Unassembled WGS sequence"/>
</dbReference>
<dbReference type="Pfam" id="PF08486">
    <property type="entry name" value="SpoIID"/>
    <property type="match status" value="1"/>
</dbReference>
<dbReference type="EMBL" id="MGFH01000165">
    <property type="protein sequence ID" value="OGM03429.1"/>
    <property type="molecule type" value="Genomic_DNA"/>
</dbReference>
<evidence type="ECO:0000259" key="2">
    <source>
        <dbReference type="Pfam" id="PF08486"/>
    </source>
</evidence>
<evidence type="ECO:0000256" key="1">
    <source>
        <dbReference type="SAM" id="SignalP"/>
    </source>
</evidence>
<proteinExistence type="predicted"/>
<feature type="domain" description="Sporulation stage II protein D amidase enhancer LytB N-terminal" evidence="2">
    <location>
        <begin position="278"/>
        <end position="364"/>
    </location>
</feature>
<dbReference type="GO" id="GO:0030435">
    <property type="term" value="P:sporulation resulting in formation of a cellular spore"/>
    <property type="evidence" value="ECO:0007669"/>
    <property type="project" value="InterPro"/>
</dbReference>
<name>A0A1F7WM15_9BACT</name>
<evidence type="ECO:0000313" key="4">
    <source>
        <dbReference type="Proteomes" id="UP000178735"/>
    </source>
</evidence>
<evidence type="ECO:0000313" key="3">
    <source>
        <dbReference type="EMBL" id="OGM03429.1"/>
    </source>
</evidence>
<dbReference type="AlphaFoldDB" id="A0A1F7WM15"/>
<accession>A0A1F7WM15</accession>
<protein>
    <recommendedName>
        <fullName evidence="2">Sporulation stage II protein D amidase enhancer LytB N-terminal domain-containing protein</fullName>
    </recommendedName>
</protein>
<dbReference type="STRING" id="1817813.A2008_03375"/>
<comment type="caution">
    <text evidence="3">The sequence shown here is derived from an EMBL/GenBank/DDBJ whole genome shotgun (WGS) entry which is preliminary data.</text>
</comment>
<sequence length="572" mass="62957">MLELIYKPSSAFMVFMCLISFHFFPVSALAADVAAAFSFPPNDSAAKLPLNIDVCLIDNFKTAEIVVKGGFTMTAFPASPEKKPFRLSASGMRLAVDRITESKPAVVKYYAILKTFSYSHAFRDDKKAGVIETLSEFSAKFGRLDFFTYGCVLSPANGAFDIDVRTLFAASGPFETEKECRAFCDGVREKHKTPAFAHPVREKRPVCVFSVIAEPLAHAGAAAFKAASLEDIARIELSASNEILVKNMEFGRGDSWHNFKDARYVGSLKISADNAGLIQMVNNISFDELLKVVVPSEIEPRSPYQAVCAQAVAARSEVLAKFRTRHTESDYDFCSGTHCQAYGGIANRREDSDRAVEETSGKIVFSNGHIVDTVYHANCGGVTEDSNKIWSAPFDPALVKINDSTAEAALELETDEAALRAFILKPPPSYCSVPGACANPDKFRWKREFGQKEIDEMIKKQFDIGRLETIEIIGRGRSGRVISIELKGSKKSEKVYKELPIRKLFGMLRSSLFTLATGVNGAGEKRFVFRGAGWGHGVGMCQDGAKGMAILGRTFEEILLHYYSNSKILNFN</sequence>
<feature type="signal peptide" evidence="1">
    <location>
        <begin position="1"/>
        <end position="30"/>
    </location>
</feature>
<dbReference type="InterPro" id="IPR013486">
    <property type="entry name" value="SpoIID/LytB"/>
</dbReference>
<organism evidence="3 4">
    <name type="scientific">Candidatus Wallbacteria bacterium GWC2_49_35</name>
    <dbReference type="NCBI Taxonomy" id="1817813"/>
    <lineage>
        <taxon>Bacteria</taxon>
        <taxon>Candidatus Walliibacteriota</taxon>
    </lineage>
</organism>
<gene>
    <name evidence="3" type="ORF">A2008_03375</name>
</gene>
<dbReference type="InterPro" id="IPR013693">
    <property type="entry name" value="SpoIID/LytB_N"/>
</dbReference>
<feature type="chain" id="PRO_5009533491" description="Sporulation stage II protein D amidase enhancer LytB N-terminal domain-containing protein" evidence="1">
    <location>
        <begin position="31"/>
        <end position="572"/>
    </location>
</feature>
<dbReference type="NCBIfam" id="TIGR02669">
    <property type="entry name" value="SpoIID_LytB"/>
    <property type="match status" value="1"/>
</dbReference>
<reference evidence="3 4" key="1">
    <citation type="journal article" date="2016" name="Nat. Commun.">
        <title>Thousands of microbial genomes shed light on interconnected biogeochemical processes in an aquifer system.</title>
        <authorList>
            <person name="Anantharaman K."/>
            <person name="Brown C.T."/>
            <person name="Hug L.A."/>
            <person name="Sharon I."/>
            <person name="Castelle C.J."/>
            <person name="Probst A.J."/>
            <person name="Thomas B.C."/>
            <person name="Singh A."/>
            <person name="Wilkins M.J."/>
            <person name="Karaoz U."/>
            <person name="Brodie E.L."/>
            <person name="Williams K.H."/>
            <person name="Hubbard S.S."/>
            <person name="Banfield J.F."/>
        </authorList>
    </citation>
    <scope>NUCLEOTIDE SEQUENCE [LARGE SCALE GENOMIC DNA]</scope>
</reference>
<keyword evidence="1" id="KW-0732">Signal</keyword>